<dbReference type="RefSeq" id="XP_003682921.1">
    <property type="nucleotide sequence ID" value="XM_003682873.1"/>
</dbReference>
<dbReference type="PANTHER" id="PTHR45658">
    <property type="entry name" value="GATA TRANSCRIPTION FACTOR"/>
    <property type="match status" value="1"/>
</dbReference>
<dbReference type="InterPro" id="IPR000679">
    <property type="entry name" value="Znf_GATA"/>
</dbReference>
<proteinExistence type="predicted"/>
<dbReference type="EMBL" id="HE616748">
    <property type="protein sequence ID" value="CCE93710.1"/>
    <property type="molecule type" value="Genomic_DNA"/>
</dbReference>
<keyword evidence="3" id="KW-0862">Zinc</keyword>
<feature type="domain" description="GATA-type" evidence="6">
    <location>
        <begin position="363"/>
        <end position="399"/>
    </location>
</feature>
<dbReference type="InterPro" id="IPR013088">
    <property type="entry name" value="Znf_NHR/GATA"/>
</dbReference>
<dbReference type="AlphaFoldDB" id="G8ZXU3"/>
<protein>
    <recommendedName>
        <fullName evidence="6">GATA-type domain-containing protein</fullName>
    </recommendedName>
</protein>
<feature type="region of interest" description="Disordered" evidence="5">
    <location>
        <begin position="414"/>
        <end position="433"/>
    </location>
</feature>
<dbReference type="Pfam" id="PF00320">
    <property type="entry name" value="GATA"/>
    <property type="match status" value="1"/>
</dbReference>
<dbReference type="Gene3D" id="3.30.50.10">
    <property type="entry name" value="Erythroid Transcription Factor GATA-1, subunit A"/>
    <property type="match status" value="1"/>
</dbReference>
<feature type="region of interest" description="Disordered" evidence="5">
    <location>
        <begin position="282"/>
        <end position="315"/>
    </location>
</feature>
<dbReference type="PANTHER" id="PTHR45658:SF18">
    <property type="entry name" value="PROTEIN GAT2"/>
    <property type="match status" value="1"/>
</dbReference>
<dbReference type="Proteomes" id="UP000005627">
    <property type="component" value="Chromosome 7"/>
</dbReference>
<keyword evidence="8" id="KW-1185">Reference proteome</keyword>
<dbReference type="KEGG" id="tdl:TDEL_0G03430"/>
<dbReference type="GO" id="GO:0008270">
    <property type="term" value="F:zinc ion binding"/>
    <property type="evidence" value="ECO:0007669"/>
    <property type="project" value="UniProtKB-KW"/>
</dbReference>
<evidence type="ECO:0000256" key="3">
    <source>
        <dbReference type="ARBA" id="ARBA00022833"/>
    </source>
</evidence>
<feature type="region of interest" description="Disordered" evidence="5">
    <location>
        <begin position="30"/>
        <end position="73"/>
    </location>
</feature>
<evidence type="ECO:0000313" key="7">
    <source>
        <dbReference type="EMBL" id="CCE93710.1"/>
    </source>
</evidence>
<feature type="compositionally biased region" description="Pro residues" evidence="5">
    <location>
        <begin position="49"/>
        <end position="61"/>
    </location>
</feature>
<dbReference type="InterPro" id="IPR051140">
    <property type="entry name" value="GATA_TF"/>
</dbReference>
<dbReference type="SUPFAM" id="SSF57716">
    <property type="entry name" value="Glucocorticoid receptor-like (DNA-binding domain)"/>
    <property type="match status" value="1"/>
</dbReference>
<evidence type="ECO:0000259" key="6">
    <source>
        <dbReference type="PROSITE" id="PS50114"/>
    </source>
</evidence>
<evidence type="ECO:0000313" key="8">
    <source>
        <dbReference type="Proteomes" id="UP000005627"/>
    </source>
</evidence>
<dbReference type="GO" id="GO:0006355">
    <property type="term" value="P:regulation of DNA-templated transcription"/>
    <property type="evidence" value="ECO:0007669"/>
    <property type="project" value="InterPro"/>
</dbReference>
<evidence type="ECO:0000256" key="2">
    <source>
        <dbReference type="ARBA" id="ARBA00022771"/>
    </source>
</evidence>
<dbReference type="PROSITE" id="PS00344">
    <property type="entry name" value="GATA_ZN_FINGER_1"/>
    <property type="match status" value="1"/>
</dbReference>
<organism evidence="7 8">
    <name type="scientific">Torulaspora delbrueckii</name>
    <name type="common">Yeast</name>
    <name type="synonym">Candida colliculosa</name>
    <dbReference type="NCBI Taxonomy" id="4950"/>
    <lineage>
        <taxon>Eukaryota</taxon>
        <taxon>Fungi</taxon>
        <taxon>Dikarya</taxon>
        <taxon>Ascomycota</taxon>
        <taxon>Saccharomycotina</taxon>
        <taxon>Saccharomycetes</taxon>
        <taxon>Saccharomycetales</taxon>
        <taxon>Saccharomycetaceae</taxon>
        <taxon>Torulaspora</taxon>
    </lineage>
</organism>
<feature type="region of interest" description="Disordered" evidence="5">
    <location>
        <begin position="331"/>
        <end position="361"/>
    </location>
</feature>
<dbReference type="CDD" id="cd00202">
    <property type="entry name" value="ZnF_GATA"/>
    <property type="match status" value="1"/>
</dbReference>
<dbReference type="GO" id="GO:0043565">
    <property type="term" value="F:sequence-specific DNA binding"/>
    <property type="evidence" value="ECO:0007669"/>
    <property type="project" value="InterPro"/>
</dbReference>
<evidence type="ECO:0000256" key="1">
    <source>
        <dbReference type="ARBA" id="ARBA00022723"/>
    </source>
</evidence>
<reference evidence="7 8" key="1">
    <citation type="journal article" date="2011" name="Proc. Natl. Acad. Sci. U.S.A.">
        <title>Evolutionary erosion of yeast sex chromosomes by mating-type switching accidents.</title>
        <authorList>
            <person name="Gordon J.L."/>
            <person name="Armisen D."/>
            <person name="Proux-Wera E."/>
            <person name="Oheigeartaigh S.S."/>
            <person name="Byrne K.P."/>
            <person name="Wolfe K.H."/>
        </authorList>
    </citation>
    <scope>NUCLEOTIDE SEQUENCE [LARGE SCALE GENOMIC DNA]</scope>
    <source>
        <strain evidence="8">ATCC 10662 / CBS 1146 / NBRC 0425 / NCYC 2629 / NRRL Y-866</strain>
    </source>
</reference>
<evidence type="ECO:0000256" key="4">
    <source>
        <dbReference type="PROSITE-ProRule" id="PRU00094"/>
    </source>
</evidence>
<sequence length="433" mass="48035">MSIRTAFQIYTPEVKSGICKENKDTIASFNSKSRKPEFTFKQAHLGPSPSLPPPPPPPPPTRESSVAPDETEPPFKIIKDSVIPRGLPELRRSSVLAPDTSFLESSAIRETLPRTKKLQTQRGPIAEVQIAIPSRQLVSGTNSIRPLSEFFKSAKRDDNSLLDKLDQHEHDAAVALMVLKDCSAHVTNMTKHWSQPLCKISLCDFIVAQKKCQTMLENIETLKDAKIQARETTAVEDGCDNHALMVDLILKKRNSFDLYKARSKVVSSRSSSIVSIVNAMQKDGDKECRHQSSSTDRTLTKSPIPSNSETPRLASDPYVLQSAGSFVFDREGNGSREFTMQSPEDGKRHMGKIGKTSKSGKNRNTHMKCLHCAATDTPEWRKGPVGPTTLCNACGLFFKKLVKKFGPETASVIMKSRQDENPQDRKVPRSFCA</sequence>
<keyword evidence="1" id="KW-0479">Metal-binding</keyword>
<dbReference type="OrthoDB" id="2162994at2759"/>
<dbReference type="SMART" id="SM00401">
    <property type="entry name" value="ZnF_GATA"/>
    <property type="match status" value="1"/>
</dbReference>
<dbReference type="PROSITE" id="PS50114">
    <property type="entry name" value="GATA_ZN_FINGER_2"/>
    <property type="match status" value="1"/>
</dbReference>
<feature type="compositionally biased region" description="Polar residues" evidence="5">
    <location>
        <begin position="291"/>
        <end position="310"/>
    </location>
</feature>
<dbReference type="InParanoid" id="G8ZXU3"/>
<keyword evidence="2 4" id="KW-0863">Zinc-finger</keyword>
<feature type="compositionally biased region" description="Basic and acidic residues" evidence="5">
    <location>
        <begin position="416"/>
        <end position="427"/>
    </location>
</feature>
<gene>
    <name evidence="7" type="primary">TDEL0G03430</name>
    <name evidence="7" type="ORF">TDEL_0G03430</name>
</gene>
<dbReference type="STRING" id="1076872.G8ZXU3"/>
<dbReference type="eggNOG" id="KOG1601">
    <property type="taxonomic scope" value="Eukaryota"/>
</dbReference>
<name>G8ZXU3_TORDE</name>
<dbReference type="HOGENOM" id="CLU_633376_0_0_1"/>
<accession>G8ZXU3</accession>
<dbReference type="GeneID" id="11505005"/>
<evidence type="ECO:0000256" key="5">
    <source>
        <dbReference type="SAM" id="MobiDB-lite"/>
    </source>
</evidence>